<sequence>MQATGESNPLPSSSPPLSPPSMGLGLGSAPKDNGLKARKKLPTPKEMVAHYESKGMQPHEASLKVIDDLQNLLLRVVNTNNNNTNLNTRLLRLESKLDSKPGYPQTLAIGIVSGAVIRVFPQVAASVTHIWNSVRASTTST</sequence>
<dbReference type="EMBL" id="CM042048">
    <property type="protein sequence ID" value="KAI3759840.1"/>
    <property type="molecule type" value="Genomic_DNA"/>
</dbReference>
<organism evidence="1 2">
    <name type="scientific">Arctium lappa</name>
    <name type="common">Greater burdock</name>
    <name type="synonym">Lappa major</name>
    <dbReference type="NCBI Taxonomy" id="4217"/>
    <lineage>
        <taxon>Eukaryota</taxon>
        <taxon>Viridiplantae</taxon>
        <taxon>Streptophyta</taxon>
        <taxon>Embryophyta</taxon>
        <taxon>Tracheophyta</taxon>
        <taxon>Spermatophyta</taxon>
        <taxon>Magnoliopsida</taxon>
        <taxon>eudicotyledons</taxon>
        <taxon>Gunneridae</taxon>
        <taxon>Pentapetalae</taxon>
        <taxon>asterids</taxon>
        <taxon>campanulids</taxon>
        <taxon>Asterales</taxon>
        <taxon>Asteraceae</taxon>
        <taxon>Carduoideae</taxon>
        <taxon>Cardueae</taxon>
        <taxon>Arctiinae</taxon>
        <taxon>Arctium</taxon>
    </lineage>
</organism>
<comment type="caution">
    <text evidence="1">The sequence shown here is derived from an EMBL/GenBank/DDBJ whole genome shotgun (WGS) entry which is preliminary data.</text>
</comment>
<evidence type="ECO:0000313" key="1">
    <source>
        <dbReference type="EMBL" id="KAI3759840.1"/>
    </source>
</evidence>
<evidence type="ECO:0000313" key="2">
    <source>
        <dbReference type="Proteomes" id="UP001055879"/>
    </source>
</evidence>
<reference evidence="1 2" key="2">
    <citation type="journal article" date="2022" name="Mol. Ecol. Resour.">
        <title>The genomes of chicory, endive, great burdock and yacon provide insights into Asteraceae paleo-polyploidization history and plant inulin production.</title>
        <authorList>
            <person name="Fan W."/>
            <person name="Wang S."/>
            <person name="Wang H."/>
            <person name="Wang A."/>
            <person name="Jiang F."/>
            <person name="Liu H."/>
            <person name="Zhao H."/>
            <person name="Xu D."/>
            <person name="Zhang Y."/>
        </authorList>
    </citation>
    <scope>NUCLEOTIDE SEQUENCE [LARGE SCALE GENOMIC DNA]</scope>
    <source>
        <strain evidence="2">cv. Niubang</strain>
    </source>
</reference>
<dbReference type="Proteomes" id="UP001055879">
    <property type="component" value="Linkage Group LG02"/>
</dbReference>
<accession>A0ACB9EM15</accession>
<reference evidence="2" key="1">
    <citation type="journal article" date="2022" name="Mol. Ecol. Resour.">
        <title>The genomes of chicory, endive, great burdock and yacon provide insights into Asteraceae palaeo-polyploidization history and plant inulin production.</title>
        <authorList>
            <person name="Fan W."/>
            <person name="Wang S."/>
            <person name="Wang H."/>
            <person name="Wang A."/>
            <person name="Jiang F."/>
            <person name="Liu H."/>
            <person name="Zhao H."/>
            <person name="Xu D."/>
            <person name="Zhang Y."/>
        </authorList>
    </citation>
    <scope>NUCLEOTIDE SEQUENCE [LARGE SCALE GENOMIC DNA]</scope>
    <source>
        <strain evidence="2">cv. Niubang</strain>
    </source>
</reference>
<gene>
    <name evidence="1" type="ORF">L6452_07939</name>
</gene>
<proteinExistence type="predicted"/>
<protein>
    <submittedName>
        <fullName evidence="1">Uncharacterized protein</fullName>
    </submittedName>
</protein>
<name>A0ACB9EM15_ARCLA</name>
<keyword evidence="2" id="KW-1185">Reference proteome</keyword>